<keyword evidence="3" id="KW-1185">Reference proteome</keyword>
<gene>
    <name evidence="2" type="ORF">PARMNEM_LOCUS4359</name>
</gene>
<feature type="region of interest" description="Disordered" evidence="1">
    <location>
        <begin position="468"/>
        <end position="496"/>
    </location>
</feature>
<feature type="region of interest" description="Disordered" evidence="1">
    <location>
        <begin position="727"/>
        <end position="783"/>
    </location>
</feature>
<proteinExistence type="predicted"/>
<organism evidence="2 3">
    <name type="scientific">Parnassius mnemosyne</name>
    <name type="common">clouded apollo</name>
    <dbReference type="NCBI Taxonomy" id="213953"/>
    <lineage>
        <taxon>Eukaryota</taxon>
        <taxon>Metazoa</taxon>
        <taxon>Ecdysozoa</taxon>
        <taxon>Arthropoda</taxon>
        <taxon>Hexapoda</taxon>
        <taxon>Insecta</taxon>
        <taxon>Pterygota</taxon>
        <taxon>Neoptera</taxon>
        <taxon>Endopterygota</taxon>
        <taxon>Lepidoptera</taxon>
        <taxon>Glossata</taxon>
        <taxon>Ditrysia</taxon>
        <taxon>Papilionoidea</taxon>
        <taxon>Papilionidae</taxon>
        <taxon>Parnassiinae</taxon>
        <taxon>Parnassini</taxon>
        <taxon>Parnassius</taxon>
        <taxon>Driopa</taxon>
    </lineage>
</organism>
<dbReference type="AlphaFoldDB" id="A0AAV1KIL9"/>
<feature type="compositionally biased region" description="Low complexity" evidence="1">
    <location>
        <begin position="380"/>
        <end position="393"/>
    </location>
</feature>
<evidence type="ECO:0000313" key="2">
    <source>
        <dbReference type="EMBL" id="CAK1582881.1"/>
    </source>
</evidence>
<comment type="caution">
    <text evidence="2">The sequence shown here is derived from an EMBL/GenBank/DDBJ whole genome shotgun (WGS) entry which is preliminary data.</text>
</comment>
<feature type="region of interest" description="Disordered" evidence="1">
    <location>
        <begin position="379"/>
        <end position="398"/>
    </location>
</feature>
<evidence type="ECO:0000313" key="3">
    <source>
        <dbReference type="Proteomes" id="UP001314205"/>
    </source>
</evidence>
<evidence type="ECO:0000256" key="1">
    <source>
        <dbReference type="SAM" id="MobiDB-lite"/>
    </source>
</evidence>
<feature type="compositionally biased region" description="Basic and acidic residues" evidence="1">
    <location>
        <begin position="475"/>
        <end position="485"/>
    </location>
</feature>
<feature type="region of interest" description="Disordered" evidence="1">
    <location>
        <begin position="548"/>
        <end position="584"/>
    </location>
</feature>
<name>A0AAV1KIL9_9NEOP</name>
<protein>
    <recommendedName>
        <fullName evidence="4">Adhesive plaque matrix protein-like</fullName>
    </recommendedName>
</protein>
<feature type="compositionally biased region" description="Basic residues" evidence="1">
    <location>
        <begin position="738"/>
        <end position="756"/>
    </location>
</feature>
<accession>A0AAV1KIL9</accession>
<dbReference type="Proteomes" id="UP001314205">
    <property type="component" value="Unassembled WGS sequence"/>
</dbReference>
<feature type="compositionally biased region" description="Low complexity" evidence="1">
    <location>
        <begin position="561"/>
        <end position="578"/>
    </location>
</feature>
<reference evidence="2 3" key="1">
    <citation type="submission" date="2023-11" db="EMBL/GenBank/DDBJ databases">
        <authorList>
            <person name="Hedman E."/>
            <person name="Englund M."/>
            <person name="Stromberg M."/>
            <person name="Nyberg Akerstrom W."/>
            <person name="Nylinder S."/>
            <person name="Jareborg N."/>
            <person name="Kallberg Y."/>
            <person name="Kronander E."/>
        </authorList>
    </citation>
    <scope>NUCLEOTIDE SEQUENCE [LARGE SCALE GENOMIC DNA]</scope>
</reference>
<dbReference type="EMBL" id="CAVLGL010000046">
    <property type="protein sequence ID" value="CAK1582881.1"/>
    <property type="molecule type" value="Genomic_DNA"/>
</dbReference>
<sequence>MDNCLTDLKENESGLRMNELLVKCFLYADDQVLLASSAEELQEMIAVCAVIVTVYSEPEPKKYKSGDAEKDKKLESSLTVDEKKFLRQVEEKFGVKSEIPVDNSKNITETTQKPHLPAVIAIEIVNDTDSSVKGKRTIDANLGYGYRTNNGYTYTYFGKPMQEKGKFMIYPYSQQDNPSQYNGHGAGYSQQSTKEYSQGTSVEIQPSQAFELVSVKDSNENYDTNSKSLESTQTYTKNTPIFHPSTLYTTYNGEGLSGLSGHFPSLMSNYFVEPKQLLTNPQYQSIGLTQDHLSTSGLDQNRPVVPVLVLRIPSSYIKNPTAELYANLPNNYPLSHYLNNVNLQGLINQYYFKNGYDFAPQVTTYQNPQITTSAITPTVSSSSYNSESQHYSNPHVQPSYTQSDYSGVQYSAVKPVMAKYPSSFTRQNQFSSQIQSHYRRPTQQQKKEYRYQYLPQPATHTQAYYGQLSHQNHHQPSESQHEQHNHHATVTEQTYDVGSNTKVEVPQYSTSHNTNVISAQYDSNTPTQLSAEVPENSNTYTPHYEYTKDSQEAYSPQQTLSQGYSSQSQTDYSSSQLSNEFYSQKQPVQTESVIAYPSQAANVDQGQLSYSDSSEKQGYEYPKPREETVKYSYVSSENYPSKDHTIATVLPYSHKQAISPNTATIQTVSYVTPVPYSTKYQSRYKVMVPQIILKSHDVEKVTYVNSRPMHYTKTGYHNQDYNAEEGYTVGTHYNPHTNKQKPTSHPRNYHSYMKRMTKTDNKPEGSAVSSLISKKQIEKKTSS</sequence>
<evidence type="ECO:0008006" key="4">
    <source>
        <dbReference type="Google" id="ProtNLM"/>
    </source>
</evidence>